<evidence type="ECO:0000256" key="8">
    <source>
        <dbReference type="ARBA" id="ARBA00023125"/>
    </source>
</evidence>
<dbReference type="PROSITE" id="PS50114">
    <property type="entry name" value="GATA_ZN_FINGER_2"/>
    <property type="match status" value="1"/>
</dbReference>
<keyword evidence="4" id="KW-0479">Metal-binding</keyword>
<evidence type="ECO:0000256" key="2">
    <source>
        <dbReference type="ARBA" id="ARBA00004123"/>
    </source>
</evidence>
<dbReference type="PROSITE" id="PS51320">
    <property type="entry name" value="TIFY"/>
    <property type="match status" value="1"/>
</dbReference>
<evidence type="ECO:0000259" key="17">
    <source>
        <dbReference type="PROSITE" id="PS51320"/>
    </source>
</evidence>
<dbReference type="Pfam" id="PF00320">
    <property type="entry name" value="GATA"/>
    <property type="match status" value="1"/>
</dbReference>
<dbReference type="GO" id="GO:0043565">
    <property type="term" value="F:sequence-specific DNA binding"/>
    <property type="evidence" value="ECO:0007669"/>
    <property type="project" value="InterPro"/>
</dbReference>
<feature type="region of interest" description="Disordered" evidence="14">
    <location>
        <begin position="1"/>
        <end position="34"/>
    </location>
</feature>
<evidence type="ECO:0000256" key="1">
    <source>
        <dbReference type="ARBA" id="ARBA00002206"/>
    </source>
</evidence>
<feature type="region of interest" description="Disordered" evidence="14">
    <location>
        <begin position="216"/>
        <end position="269"/>
    </location>
</feature>
<evidence type="ECO:0000256" key="10">
    <source>
        <dbReference type="ARBA" id="ARBA00023163"/>
    </source>
</evidence>
<dbReference type="InterPro" id="IPR010402">
    <property type="entry name" value="CCT_domain"/>
</dbReference>
<evidence type="ECO:0000313" key="18">
    <source>
        <dbReference type="EMBL" id="KAG2391713.1"/>
    </source>
</evidence>
<keyword evidence="11 13" id="KW-0539">Nucleus</keyword>
<dbReference type="PANTHER" id="PTHR46125:SF20">
    <property type="entry name" value="GATA TRANSCRIPTION FACTOR 25"/>
    <property type="match status" value="1"/>
</dbReference>
<evidence type="ECO:0000313" key="19">
    <source>
        <dbReference type="Proteomes" id="UP000743370"/>
    </source>
</evidence>
<evidence type="ECO:0000256" key="14">
    <source>
        <dbReference type="SAM" id="MobiDB-lite"/>
    </source>
</evidence>
<dbReference type="Pfam" id="PF06200">
    <property type="entry name" value="tify"/>
    <property type="match status" value="1"/>
</dbReference>
<feature type="compositionally biased region" description="Polar residues" evidence="14">
    <location>
        <begin position="220"/>
        <end position="236"/>
    </location>
</feature>
<comment type="similarity">
    <text evidence="3">Belongs to the type IV zinc-finger family. Class C subfamily.</text>
</comment>
<dbReference type="InterPro" id="IPR045280">
    <property type="entry name" value="TIFY-like"/>
</dbReference>
<evidence type="ECO:0000256" key="11">
    <source>
        <dbReference type="ARBA" id="ARBA00023242"/>
    </source>
</evidence>
<dbReference type="PROSITE" id="PS00344">
    <property type="entry name" value="GATA_ZN_FINGER_1"/>
    <property type="match status" value="1"/>
</dbReference>
<evidence type="ECO:0000256" key="9">
    <source>
        <dbReference type="ARBA" id="ARBA00023159"/>
    </source>
</evidence>
<reference evidence="18 19" key="1">
    <citation type="submission" date="2020-05" db="EMBL/GenBank/DDBJ databases">
        <title>Vigna angularis (adzuki bean) Var. LongXiaoDou No. 4 denovo assembly.</title>
        <authorList>
            <person name="Xiang H."/>
        </authorList>
    </citation>
    <scope>NUCLEOTIDE SEQUENCE [LARGE SCALE GENOMIC DNA]</scope>
    <source>
        <tissue evidence="18">Leaf</tissue>
    </source>
</reference>
<dbReference type="Gene3D" id="3.30.50.10">
    <property type="entry name" value="Erythroid Transcription Factor GATA-1, subunit A"/>
    <property type="match status" value="1"/>
</dbReference>
<accession>A0A8T0K6P9</accession>
<dbReference type="GO" id="GO:0008270">
    <property type="term" value="F:zinc ion binding"/>
    <property type="evidence" value="ECO:0007669"/>
    <property type="project" value="UniProtKB-KW"/>
</dbReference>
<dbReference type="InterPro" id="IPR013088">
    <property type="entry name" value="Znf_NHR/GATA"/>
</dbReference>
<evidence type="ECO:0000259" key="16">
    <source>
        <dbReference type="PROSITE" id="PS51017"/>
    </source>
</evidence>
<keyword evidence="7" id="KW-0805">Transcription regulation</keyword>
<dbReference type="SUPFAM" id="SSF57716">
    <property type="entry name" value="Glucocorticoid receptor-like (DNA-binding domain)"/>
    <property type="match status" value="1"/>
</dbReference>
<feature type="domain" description="GATA-type" evidence="15">
    <location>
        <begin position="245"/>
        <end position="281"/>
    </location>
</feature>
<keyword evidence="6" id="KW-0862">Zinc</keyword>
<dbReference type="Proteomes" id="UP000743370">
    <property type="component" value="Unassembled WGS sequence"/>
</dbReference>
<dbReference type="EMBL" id="JABFOF010000007">
    <property type="protein sequence ID" value="KAG2391713.1"/>
    <property type="molecule type" value="Genomic_DNA"/>
</dbReference>
<evidence type="ECO:0000256" key="5">
    <source>
        <dbReference type="ARBA" id="ARBA00022771"/>
    </source>
</evidence>
<evidence type="ECO:0000259" key="15">
    <source>
        <dbReference type="PROSITE" id="PS50114"/>
    </source>
</evidence>
<proteinExistence type="inferred from homology"/>
<dbReference type="InterPro" id="IPR010399">
    <property type="entry name" value="Tify_dom"/>
</dbReference>
<keyword evidence="9" id="KW-0010">Activator</keyword>
<comment type="caution">
    <text evidence="18">The sequence shown here is derived from an EMBL/GenBank/DDBJ whole genome shotgun (WGS) entry which is preliminary data.</text>
</comment>
<dbReference type="Pfam" id="PF06203">
    <property type="entry name" value="CCT"/>
    <property type="match status" value="1"/>
</dbReference>
<comment type="subcellular location">
    <subcellularLocation>
        <location evidence="2 13">Nucleus</location>
    </subcellularLocation>
</comment>
<organism evidence="18 19">
    <name type="scientific">Phaseolus angularis</name>
    <name type="common">Azuki bean</name>
    <name type="synonym">Vigna angularis</name>
    <dbReference type="NCBI Taxonomy" id="3914"/>
    <lineage>
        <taxon>Eukaryota</taxon>
        <taxon>Viridiplantae</taxon>
        <taxon>Streptophyta</taxon>
        <taxon>Embryophyta</taxon>
        <taxon>Tracheophyta</taxon>
        <taxon>Spermatophyta</taxon>
        <taxon>Magnoliopsida</taxon>
        <taxon>eudicotyledons</taxon>
        <taxon>Gunneridae</taxon>
        <taxon>Pentapetalae</taxon>
        <taxon>rosids</taxon>
        <taxon>fabids</taxon>
        <taxon>Fabales</taxon>
        <taxon>Fabaceae</taxon>
        <taxon>Papilionoideae</taxon>
        <taxon>50 kb inversion clade</taxon>
        <taxon>NPAAA clade</taxon>
        <taxon>indigoferoid/millettioid clade</taxon>
        <taxon>Phaseoleae</taxon>
        <taxon>Vigna</taxon>
    </lineage>
</organism>
<dbReference type="PROSITE" id="PS51017">
    <property type="entry name" value="CCT"/>
    <property type="match status" value="1"/>
</dbReference>
<dbReference type="SMART" id="SM00401">
    <property type="entry name" value="ZnF_GATA"/>
    <property type="match status" value="1"/>
</dbReference>
<evidence type="ECO:0000256" key="3">
    <source>
        <dbReference type="ARBA" id="ARBA00007722"/>
    </source>
</evidence>
<dbReference type="InterPro" id="IPR000679">
    <property type="entry name" value="Znf_GATA"/>
</dbReference>
<feature type="domain" description="CCT" evidence="16">
    <location>
        <begin position="183"/>
        <end position="225"/>
    </location>
</feature>
<dbReference type="PANTHER" id="PTHR46125">
    <property type="entry name" value="GATA TRANSCRIPTION FACTOR 28"/>
    <property type="match status" value="1"/>
</dbReference>
<dbReference type="GO" id="GO:0005634">
    <property type="term" value="C:nucleus"/>
    <property type="evidence" value="ECO:0007669"/>
    <property type="project" value="UniProtKB-SubCell"/>
</dbReference>
<keyword evidence="8" id="KW-0238">DNA-binding</keyword>
<evidence type="ECO:0000256" key="13">
    <source>
        <dbReference type="PROSITE-ProRule" id="PRU00357"/>
    </source>
</evidence>
<evidence type="ECO:0000256" key="7">
    <source>
        <dbReference type="ARBA" id="ARBA00023015"/>
    </source>
</evidence>
<evidence type="ECO:0000256" key="4">
    <source>
        <dbReference type="ARBA" id="ARBA00022723"/>
    </source>
</evidence>
<protein>
    <submittedName>
        <fullName evidence="18">GATA transcription factor 25 Protein TIFY 1 Protein</fullName>
    </submittedName>
</protein>
<dbReference type="AlphaFoldDB" id="A0A8T0K6P9"/>
<feature type="domain" description="Tify" evidence="17">
    <location>
        <begin position="72"/>
        <end position="107"/>
    </location>
</feature>
<gene>
    <name evidence="18" type="ORF">HKW66_Vig0125260</name>
</gene>
<keyword evidence="5 12" id="KW-0863">Zinc-finger</keyword>
<dbReference type="CDD" id="cd00202">
    <property type="entry name" value="ZnF_GATA"/>
    <property type="match status" value="1"/>
</dbReference>
<dbReference type="GO" id="GO:0006355">
    <property type="term" value="P:regulation of DNA-templated transcription"/>
    <property type="evidence" value="ECO:0007669"/>
    <property type="project" value="InterPro"/>
</dbReference>
<dbReference type="SMART" id="SM00979">
    <property type="entry name" value="TIFY"/>
    <property type="match status" value="1"/>
</dbReference>
<evidence type="ECO:0000256" key="12">
    <source>
        <dbReference type="PROSITE-ProRule" id="PRU00094"/>
    </source>
</evidence>
<feature type="compositionally biased region" description="Polar residues" evidence="14">
    <location>
        <begin position="248"/>
        <end position="261"/>
    </location>
</feature>
<keyword evidence="10" id="KW-0804">Transcription</keyword>
<sequence>MEPPAMYGHSQPLNMPPQISAAESNGSGPEPALDAHHHIHYETHALENGAAGAMVVVEDVTSDAVYVSGGGGPEESSQLTLSFRGQVYVFDAVTPDKVQAVLLLLGGCELSSSGSPCVDAVPQQNQRVFSDNRRILYIIHTRLHLYRFTIDLLVTSPDAEYFVPPDIDKGSMEYPARCSLPQRAASLDRFRKKRKERCFDKKVRYGVRQEVALRMHRNKGQFTSSKKQDGANSYGTDQDSGQDDSQSETSCTHCGTSSKSTPMMRRGPSGPRSLCNACGLFWANRVVVGVPPFDDVIVQGALRDLSKRNHEQSLVPVDDGNVSDCRTAANPAHNNLAAYSEHDNPALVADRKVFQSQKMLE</sequence>
<name>A0A8T0K6P9_PHAAN</name>
<evidence type="ECO:0000256" key="6">
    <source>
        <dbReference type="ARBA" id="ARBA00022833"/>
    </source>
</evidence>
<comment type="function">
    <text evidence="1">Transcriptional activator that specifically binds 5'-GATA-3' or 5'-GAT-3' motifs within gene promoters.</text>
</comment>